<reference evidence="1" key="2">
    <citation type="submission" date="2014-06" db="EMBL/GenBank/DDBJ databases">
        <authorList>
            <person name="Aslett M."/>
            <person name="De Silva Nishadi"/>
        </authorList>
    </citation>
    <scope>NUCLEOTIDE SEQUENCE</scope>
    <source>
        <strain evidence="1">Bond</strain>
    </source>
</reference>
<evidence type="ECO:0000313" key="1">
    <source>
        <dbReference type="EMBL" id="CDR71876.1"/>
    </source>
</evidence>
<dbReference type="AlphaFoldDB" id="A0A061BLX6"/>
<organism evidence="1">
    <name type="scientific">Babesia bigemina</name>
    <dbReference type="NCBI Taxonomy" id="5866"/>
    <lineage>
        <taxon>Eukaryota</taxon>
        <taxon>Sar</taxon>
        <taxon>Alveolata</taxon>
        <taxon>Apicomplexa</taxon>
        <taxon>Aconoidasida</taxon>
        <taxon>Piroplasmida</taxon>
        <taxon>Babesiidae</taxon>
        <taxon>Babesia</taxon>
    </lineage>
</organism>
<sequence length="19" mass="2174">GLYLSNNFRSPPHVFQLAL</sequence>
<dbReference type="GeneID" id="24562093"/>
<name>A0A061BLX6_BABBI</name>
<feature type="non-terminal residue" evidence="1">
    <location>
        <position position="1"/>
    </location>
</feature>
<protein>
    <submittedName>
        <fullName evidence="1">Uncharacterized protein</fullName>
    </submittedName>
</protein>
<dbReference type="RefSeq" id="XP_012770819.1">
    <property type="nucleotide sequence ID" value="XM_012915365.1"/>
</dbReference>
<dbReference type="KEGG" id="bbig:BBBOND_0005390"/>
<proteinExistence type="predicted"/>
<dbReference type="VEuPathDB" id="PiroplasmaDB:BBBOND_0005390"/>
<gene>
    <name evidence="1" type="ORF">BBBOND_0005390</name>
</gene>
<dbReference type="EMBL" id="LK055219">
    <property type="protein sequence ID" value="CDR71876.1"/>
    <property type="molecule type" value="Genomic_DNA"/>
</dbReference>
<reference evidence="1" key="1">
    <citation type="journal article" date="2014" name="Nucleic Acids Res.">
        <title>The evolutionary dynamics of variant antigen genes in Babesia reveal a history of genomic innovation underlying host-parasite interaction.</title>
        <authorList>
            <person name="Jackson A.P."/>
            <person name="Otto T.D."/>
            <person name="Darby A."/>
            <person name="Ramaprasad A."/>
            <person name="Xia D."/>
            <person name="Echaide I.E."/>
            <person name="Farber M."/>
            <person name="Gahlot S."/>
            <person name="Gamble J."/>
            <person name="Gupta D."/>
            <person name="Gupta Y."/>
            <person name="Jackson L."/>
            <person name="Malandrin L."/>
            <person name="Malas T.B."/>
            <person name="Moussa E."/>
            <person name="Nair M."/>
            <person name="Reid A.J."/>
            <person name="Sanders M."/>
            <person name="Sharma J."/>
            <person name="Tracey A."/>
            <person name="Quail M.A."/>
            <person name="Weir W."/>
            <person name="Wastling J.M."/>
            <person name="Hall N."/>
            <person name="Willadsen P."/>
            <person name="Lingelbach K."/>
            <person name="Shiels B."/>
            <person name="Tait A."/>
            <person name="Berriman M."/>
            <person name="Allred D.R."/>
            <person name="Pain A."/>
        </authorList>
    </citation>
    <scope>NUCLEOTIDE SEQUENCE</scope>
    <source>
        <strain evidence="1">Bond</strain>
    </source>
</reference>
<accession>A0A061BLX6</accession>